<reference evidence="3" key="1">
    <citation type="submission" date="2019-10" db="EMBL/GenBank/DDBJ databases">
        <title>Antimicrobial potential of Antarctic Bacteria.</title>
        <authorList>
            <person name="Benaud N."/>
            <person name="Edwards R.J."/>
            <person name="Ferrari B.C."/>
        </authorList>
    </citation>
    <scope>NUCLEOTIDE SEQUENCE [LARGE SCALE GENOMIC DNA]</scope>
    <source>
        <strain evidence="3">NBSH44</strain>
    </source>
</reference>
<keyword evidence="3" id="KW-1185">Reference proteome</keyword>
<evidence type="ECO:0000313" key="2">
    <source>
        <dbReference type="EMBL" id="QNE76158.1"/>
    </source>
</evidence>
<keyword evidence="1" id="KW-0472">Membrane</keyword>
<dbReference type="KEGG" id="sfiy:F0344_17395"/>
<feature type="transmembrane region" description="Helical" evidence="1">
    <location>
        <begin position="23"/>
        <end position="56"/>
    </location>
</feature>
<protein>
    <submittedName>
        <fullName evidence="2">Uncharacterized protein</fullName>
    </submittedName>
</protein>
<evidence type="ECO:0000313" key="3">
    <source>
        <dbReference type="Proteomes" id="UP000515307"/>
    </source>
</evidence>
<proteinExistence type="predicted"/>
<dbReference type="AlphaFoldDB" id="A0A7G7BLE3"/>
<dbReference type="EMBL" id="CP045702">
    <property type="protein sequence ID" value="QNE76158.1"/>
    <property type="molecule type" value="Genomic_DNA"/>
</dbReference>
<gene>
    <name evidence="2" type="ORF">F0344_17395</name>
</gene>
<sequence>MRIPITHHAWSLPPRAIKAGGPLVLIIVLVVFGAFALGHGTAALTVVVMALLAAAMEELVRGAVRYWTRVA</sequence>
<dbReference type="RefSeq" id="WP_185299652.1">
    <property type="nucleotide sequence ID" value="NZ_CP045702.1"/>
</dbReference>
<dbReference type="Proteomes" id="UP000515307">
    <property type="component" value="Chromosome"/>
</dbReference>
<accession>A0A7G7BLE3</accession>
<organism evidence="2 3">
    <name type="scientific">Streptomyces finlayi</name>
    <dbReference type="NCBI Taxonomy" id="67296"/>
    <lineage>
        <taxon>Bacteria</taxon>
        <taxon>Bacillati</taxon>
        <taxon>Actinomycetota</taxon>
        <taxon>Actinomycetes</taxon>
        <taxon>Kitasatosporales</taxon>
        <taxon>Streptomycetaceae</taxon>
        <taxon>Streptomyces</taxon>
    </lineage>
</organism>
<evidence type="ECO:0000256" key="1">
    <source>
        <dbReference type="SAM" id="Phobius"/>
    </source>
</evidence>
<keyword evidence="1" id="KW-0812">Transmembrane</keyword>
<keyword evidence="1" id="KW-1133">Transmembrane helix</keyword>
<name>A0A7G7BLE3_9ACTN</name>